<dbReference type="SUPFAM" id="SSF46565">
    <property type="entry name" value="Chaperone J-domain"/>
    <property type="match status" value="1"/>
</dbReference>
<dbReference type="PRINTS" id="PR00625">
    <property type="entry name" value="JDOMAIN"/>
</dbReference>
<organism evidence="2 3">
    <name type="scientific">Ceratopteris richardii</name>
    <name type="common">Triangle waterfern</name>
    <dbReference type="NCBI Taxonomy" id="49495"/>
    <lineage>
        <taxon>Eukaryota</taxon>
        <taxon>Viridiplantae</taxon>
        <taxon>Streptophyta</taxon>
        <taxon>Embryophyta</taxon>
        <taxon>Tracheophyta</taxon>
        <taxon>Polypodiopsida</taxon>
        <taxon>Polypodiidae</taxon>
        <taxon>Polypodiales</taxon>
        <taxon>Pteridineae</taxon>
        <taxon>Pteridaceae</taxon>
        <taxon>Parkerioideae</taxon>
        <taxon>Ceratopteris</taxon>
    </lineage>
</organism>
<dbReference type="EMBL" id="CM035422">
    <property type="protein sequence ID" value="KAH7373635.1"/>
    <property type="molecule type" value="Genomic_DNA"/>
</dbReference>
<dbReference type="AlphaFoldDB" id="A0A8T2SZ28"/>
<feature type="domain" description="J" evidence="1">
    <location>
        <begin position="51"/>
        <end position="128"/>
    </location>
</feature>
<protein>
    <recommendedName>
        <fullName evidence="1">J domain-containing protein</fullName>
    </recommendedName>
</protein>
<dbReference type="OrthoDB" id="552049at2759"/>
<dbReference type="InterPro" id="IPR036869">
    <property type="entry name" value="J_dom_sf"/>
</dbReference>
<dbReference type="InterPro" id="IPR001623">
    <property type="entry name" value="DnaJ_domain"/>
</dbReference>
<keyword evidence="3" id="KW-1185">Reference proteome</keyword>
<dbReference type="InterPro" id="IPR050817">
    <property type="entry name" value="DjlA_DnaK_co-chaperone"/>
</dbReference>
<evidence type="ECO:0000313" key="3">
    <source>
        <dbReference type="Proteomes" id="UP000825935"/>
    </source>
</evidence>
<dbReference type="CDD" id="cd06257">
    <property type="entry name" value="DnaJ"/>
    <property type="match status" value="1"/>
</dbReference>
<dbReference type="Gene3D" id="1.10.287.110">
    <property type="entry name" value="DnaJ domain"/>
    <property type="match status" value="1"/>
</dbReference>
<dbReference type="PROSITE" id="PS50076">
    <property type="entry name" value="DNAJ_2"/>
    <property type="match status" value="1"/>
</dbReference>
<dbReference type="OMA" id="DAYDTVM"/>
<dbReference type="Proteomes" id="UP000825935">
    <property type="component" value="Chromosome 17"/>
</dbReference>
<dbReference type="PANTHER" id="PTHR24074">
    <property type="entry name" value="CO-CHAPERONE PROTEIN DJLA"/>
    <property type="match status" value="1"/>
</dbReference>
<evidence type="ECO:0000259" key="1">
    <source>
        <dbReference type="PROSITE" id="PS50076"/>
    </source>
</evidence>
<gene>
    <name evidence="2" type="ORF">KP509_17G066100</name>
</gene>
<accession>A0A8T2SZ28</accession>
<name>A0A8T2SZ28_CERRI</name>
<dbReference type="Pfam" id="PF00226">
    <property type="entry name" value="DnaJ"/>
    <property type="match status" value="1"/>
</dbReference>
<proteinExistence type="predicted"/>
<sequence>MMTTPLTIRTFRTGKETMISNEIRRSVYLNHRNNRFCTNAYLGASSPPSRESYLALGLNSDASVHDVKKAYRRLVLKFHPDVCKDDHCTNKFLQISDAYETVMNFLEGDKNVEPLYRAETRTSEPMMGAFDDTWEEWEEWMGWEGAGIRDYSSHINHDL</sequence>
<reference evidence="2" key="1">
    <citation type="submission" date="2021-08" db="EMBL/GenBank/DDBJ databases">
        <title>WGS assembly of Ceratopteris richardii.</title>
        <authorList>
            <person name="Marchant D.B."/>
            <person name="Chen G."/>
            <person name="Jenkins J."/>
            <person name="Shu S."/>
            <person name="Leebens-Mack J."/>
            <person name="Grimwood J."/>
            <person name="Schmutz J."/>
            <person name="Soltis P."/>
            <person name="Soltis D."/>
            <person name="Chen Z.-H."/>
        </authorList>
    </citation>
    <scope>NUCLEOTIDE SEQUENCE</scope>
    <source>
        <strain evidence="2">Whitten #5841</strain>
        <tissue evidence="2">Leaf</tissue>
    </source>
</reference>
<comment type="caution">
    <text evidence="2">The sequence shown here is derived from an EMBL/GenBank/DDBJ whole genome shotgun (WGS) entry which is preliminary data.</text>
</comment>
<dbReference type="SMART" id="SM00271">
    <property type="entry name" value="DnaJ"/>
    <property type="match status" value="1"/>
</dbReference>
<evidence type="ECO:0000313" key="2">
    <source>
        <dbReference type="EMBL" id="KAH7373635.1"/>
    </source>
</evidence>